<feature type="domain" description="Jacalin-type lectin" evidence="2">
    <location>
        <begin position="65"/>
        <end position="232"/>
    </location>
</feature>
<dbReference type="PANTHER" id="PTHR46506">
    <property type="entry name" value="OS05G0143600 PROTEIN"/>
    <property type="match status" value="1"/>
</dbReference>
<dbReference type="Gene3D" id="2.100.10.30">
    <property type="entry name" value="Jacalin-like lectin domain"/>
    <property type="match status" value="1"/>
</dbReference>
<dbReference type="InterPro" id="IPR033734">
    <property type="entry name" value="Jacalin-like_lectin_dom_plant"/>
</dbReference>
<evidence type="ECO:0000259" key="2">
    <source>
        <dbReference type="PROSITE" id="PS51752"/>
    </source>
</evidence>
<evidence type="ECO:0000313" key="4">
    <source>
        <dbReference type="Proteomes" id="UP000007015"/>
    </source>
</evidence>
<dbReference type="STRING" id="39946.A2XPU9"/>
<dbReference type="SUPFAM" id="SSF51101">
    <property type="entry name" value="Mannose-binding lectins"/>
    <property type="match status" value="1"/>
</dbReference>
<dbReference type="GO" id="GO:0030246">
    <property type="term" value="F:carbohydrate binding"/>
    <property type="evidence" value="ECO:0007669"/>
    <property type="project" value="UniProtKB-KW"/>
</dbReference>
<dbReference type="InterPro" id="IPR001229">
    <property type="entry name" value="Jacalin-like_lectin_dom"/>
</dbReference>
<keyword evidence="4" id="KW-1185">Reference proteome</keyword>
<dbReference type="SMR" id="A2XPU9"/>
<evidence type="ECO:0000313" key="3">
    <source>
        <dbReference type="EMBL" id="EAY92859.1"/>
    </source>
</evidence>
<protein>
    <recommendedName>
        <fullName evidence="2">Jacalin-type lectin domain-containing protein</fullName>
    </recommendedName>
</protein>
<dbReference type="Gramene" id="BGIOSGA015804-TA">
    <property type="protein sequence ID" value="BGIOSGA015804-PA"/>
    <property type="gene ID" value="BGIOSGA015804"/>
</dbReference>
<evidence type="ECO:0000256" key="1">
    <source>
        <dbReference type="ARBA" id="ARBA00022734"/>
    </source>
</evidence>
<dbReference type="Pfam" id="PF01419">
    <property type="entry name" value="Jacalin"/>
    <property type="match status" value="1"/>
</dbReference>
<sequence>MTVALALPLADPAEVAAVAFPAAAAPAVETAAAGDYKLYSSAMIQHPHHRAIITTTAAARSRPVVTQVGAWGGCGGRPFDMIPSTIPRRLNSIALFHSSGAIHSLYFDYHIQQQQHGGRDRHGGGQLKLMNYGPWGQASSYNSIAVRDEIKLSAREQVTAVEGTVGNFRDVDEPVITSLTFYTNAGRKYGPYGGNGKQGTPFSIPVGKGCIVVGFWGRCGWLLDAIGVYVSPQS</sequence>
<dbReference type="SMART" id="SM00915">
    <property type="entry name" value="Jacalin"/>
    <property type="match status" value="1"/>
</dbReference>
<dbReference type="PROSITE" id="PS51752">
    <property type="entry name" value="JACALIN_LECTIN"/>
    <property type="match status" value="1"/>
</dbReference>
<dbReference type="AlphaFoldDB" id="A2XPU9"/>
<accession>A2XPU9</accession>
<dbReference type="EMBL" id="CM000129">
    <property type="protein sequence ID" value="EAY92859.1"/>
    <property type="molecule type" value="Genomic_DNA"/>
</dbReference>
<keyword evidence="1" id="KW-0430">Lectin</keyword>
<dbReference type="HOGENOM" id="CLU_078923_1_0_1"/>
<proteinExistence type="predicted"/>
<dbReference type="Proteomes" id="UP000007015">
    <property type="component" value="Chromosome 4"/>
</dbReference>
<name>A2XPU9_ORYSI</name>
<organism evidence="3 4">
    <name type="scientific">Oryza sativa subsp. indica</name>
    <name type="common">Rice</name>
    <dbReference type="NCBI Taxonomy" id="39946"/>
    <lineage>
        <taxon>Eukaryota</taxon>
        <taxon>Viridiplantae</taxon>
        <taxon>Streptophyta</taxon>
        <taxon>Embryophyta</taxon>
        <taxon>Tracheophyta</taxon>
        <taxon>Spermatophyta</taxon>
        <taxon>Magnoliopsida</taxon>
        <taxon>Liliopsida</taxon>
        <taxon>Poales</taxon>
        <taxon>Poaceae</taxon>
        <taxon>BOP clade</taxon>
        <taxon>Oryzoideae</taxon>
        <taxon>Oryzeae</taxon>
        <taxon>Oryzinae</taxon>
        <taxon>Oryza</taxon>
        <taxon>Oryza sativa</taxon>
    </lineage>
</organism>
<dbReference type="CDD" id="cd09612">
    <property type="entry name" value="Jacalin"/>
    <property type="match status" value="1"/>
</dbReference>
<reference evidence="3 4" key="1">
    <citation type="journal article" date="2005" name="PLoS Biol.">
        <title>The genomes of Oryza sativa: a history of duplications.</title>
        <authorList>
            <person name="Yu J."/>
            <person name="Wang J."/>
            <person name="Lin W."/>
            <person name="Li S."/>
            <person name="Li H."/>
            <person name="Zhou J."/>
            <person name="Ni P."/>
            <person name="Dong W."/>
            <person name="Hu S."/>
            <person name="Zeng C."/>
            <person name="Zhang J."/>
            <person name="Zhang Y."/>
            <person name="Li R."/>
            <person name="Xu Z."/>
            <person name="Li S."/>
            <person name="Li X."/>
            <person name="Zheng H."/>
            <person name="Cong L."/>
            <person name="Lin L."/>
            <person name="Yin J."/>
            <person name="Geng J."/>
            <person name="Li G."/>
            <person name="Shi J."/>
            <person name="Liu J."/>
            <person name="Lv H."/>
            <person name="Li J."/>
            <person name="Wang J."/>
            <person name="Deng Y."/>
            <person name="Ran L."/>
            <person name="Shi X."/>
            <person name="Wang X."/>
            <person name="Wu Q."/>
            <person name="Li C."/>
            <person name="Ren X."/>
            <person name="Wang J."/>
            <person name="Wang X."/>
            <person name="Li D."/>
            <person name="Liu D."/>
            <person name="Zhang X."/>
            <person name="Ji Z."/>
            <person name="Zhao W."/>
            <person name="Sun Y."/>
            <person name="Zhang Z."/>
            <person name="Bao J."/>
            <person name="Han Y."/>
            <person name="Dong L."/>
            <person name="Ji J."/>
            <person name="Chen P."/>
            <person name="Wu S."/>
            <person name="Liu J."/>
            <person name="Xiao Y."/>
            <person name="Bu D."/>
            <person name="Tan J."/>
            <person name="Yang L."/>
            <person name="Ye C."/>
            <person name="Zhang J."/>
            <person name="Xu J."/>
            <person name="Zhou Y."/>
            <person name="Yu Y."/>
            <person name="Zhang B."/>
            <person name="Zhuang S."/>
            <person name="Wei H."/>
            <person name="Liu B."/>
            <person name="Lei M."/>
            <person name="Yu H."/>
            <person name="Li Y."/>
            <person name="Xu H."/>
            <person name="Wei S."/>
            <person name="He X."/>
            <person name="Fang L."/>
            <person name="Zhang Z."/>
            <person name="Zhang Y."/>
            <person name="Huang X."/>
            <person name="Su Z."/>
            <person name="Tong W."/>
            <person name="Li J."/>
            <person name="Tong Z."/>
            <person name="Li S."/>
            <person name="Ye J."/>
            <person name="Wang L."/>
            <person name="Fang L."/>
            <person name="Lei T."/>
            <person name="Chen C."/>
            <person name="Chen H."/>
            <person name="Xu Z."/>
            <person name="Li H."/>
            <person name="Huang H."/>
            <person name="Zhang F."/>
            <person name="Xu H."/>
            <person name="Li N."/>
            <person name="Zhao C."/>
            <person name="Li S."/>
            <person name="Dong L."/>
            <person name="Huang Y."/>
            <person name="Li L."/>
            <person name="Xi Y."/>
            <person name="Qi Q."/>
            <person name="Li W."/>
            <person name="Zhang B."/>
            <person name="Hu W."/>
            <person name="Zhang Y."/>
            <person name="Tian X."/>
            <person name="Jiao Y."/>
            <person name="Liang X."/>
            <person name="Jin J."/>
            <person name="Gao L."/>
            <person name="Zheng W."/>
            <person name="Hao B."/>
            <person name="Liu S."/>
            <person name="Wang W."/>
            <person name="Yuan L."/>
            <person name="Cao M."/>
            <person name="McDermott J."/>
            <person name="Samudrala R."/>
            <person name="Wang J."/>
            <person name="Wong G.K."/>
            <person name="Yang H."/>
        </authorList>
    </citation>
    <scope>NUCLEOTIDE SEQUENCE [LARGE SCALE GENOMIC DNA]</scope>
    <source>
        <strain evidence="4">cv. 93-11</strain>
    </source>
</reference>
<gene>
    <name evidence="3" type="ORF">OsI_14658</name>
</gene>
<dbReference type="InterPro" id="IPR036404">
    <property type="entry name" value="Jacalin-like_lectin_dom_sf"/>
</dbReference>
<dbReference type="OMA" id="VYIAPCK"/>